<dbReference type="RefSeq" id="WP_009147757.1">
    <property type="nucleotide sequence ID" value="NZ_CP121471.1"/>
</dbReference>
<feature type="domain" description="Prolyl 4-hydroxylase alpha subunit Fe(2+) 2OG dioxygenase" evidence="1">
    <location>
        <begin position="120"/>
        <end position="206"/>
    </location>
</feature>
<proteinExistence type="predicted"/>
<dbReference type="Proteomes" id="UP000002964">
    <property type="component" value="Unassembled WGS sequence"/>
</dbReference>
<dbReference type="Pfam" id="PF13640">
    <property type="entry name" value="2OG-FeII_Oxy_3"/>
    <property type="match status" value="1"/>
</dbReference>
<reference evidence="3" key="1">
    <citation type="submission" date="2011-06" db="EMBL/GenBank/DDBJ databases">
        <authorList>
            <consortium name="US DOE Joint Genome Institute (JGI-PGF)"/>
            <person name="Lucas S."/>
            <person name="Han J."/>
            <person name="Lapidus A."/>
            <person name="Cheng J.-F."/>
            <person name="Goodwin L."/>
            <person name="Pitluck S."/>
            <person name="Peters L."/>
            <person name="Land M.L."/>
            <person name="Hauser L."/>
            <person name="Vogl K."/>
            <person name="Liu Z."/>
            <person name="Overmann J."/>
            <person name="Frigaard N.-U."/>
            <person name="Bryant D.A."/>
            <person name="Woyke T.J."/>
        </authorList>
    </citation>
    <scope>NUCLEOTIDE SEQUENCE [LARGE SCALE GENOMIC DNA]</scope>
    <source>
        <strain evidence="3">970</strain>
    </source>
</reference>
<evidence type="ECO:0000313" key="2">
    <source>
        <dbReference type="EMBL" id="EIC21171.1"/>
    </source>
</evidence>
<dbReference type="Gene3D" id="2.60.120.620">
    <property type="entry name" value="q2cbj1_9rhob like domain"/>
    <property type="match status" value="1"/>
</dbReference>
<dbReference type="InterPro" id="IPR044862">
    <property type="entry name" value="Pro_4_hyd_alph_FE2OG_OXY"/>
</dbReference>
<gene>
    <name evidence="2" type="ORF">Thi970DRAFT_01360</name>
</gene>
<sequence length="779" mass="84780">MLNIQEQLAALLERIDRPGDFYATGTLDMHPPRLRVEGIGTIALPLLPVQAQQLIGVAEQAPYGRGSETLVDTEVRRTWQIDAAQLSLEGQRWQDDLATLLPCIAEGLGVTGQVEAELYKLLIYDAGSFFVRHRDTEKCPGMFATLVMILPSEFSGGELIVQHQDREVRLDLRRDDPAAIAYAAFYADCRHQVLPITDGCRLALIYNLVRRDGGPLPQAPDHDSARTELTRLLSLWSERPDQGQARGEGQGGHQDQANWPRKLVLPLEYAYTEAELGFRALKAIDATLAAVVRDAAAASECDLHLAMLSVQETGWAEYTGYSRWGDDLEVGEVDERVQELHSWRRPDGRSSAMGALPFTDHELCPPSMLEEIADAEAEFHEATGNAGASFERQYQCAALVLWPRRQRSAVLAAGGLDVSLPRLSELIGDADASAGADAEILAEARQLAQAICAGWPASDHSAYFASRNGKSARFLSALHRLGDTRTTVDFIAKVAAAGGYSAQDNVPVLAILDELPAEHAGAILSSLITGNAQRDPSACAELLAKVLAGKPELTGETVKPAAMVLLDGLPIAPPARSYYGAPEKMTPELVTATLAAFQHLDGALDTASVNPLAQQALERFLTHPETYDPDQILIPAARAVQTGEAPLAANTPLAEQLKDAMIALLRQRIAEALEPPADWRRPAKLKCQCTHCQELSRFLESPSDSTWRLKAGQQARDHVSHQIRTAQCDLDLTTDKRGRPYTLVCTKNQASYAKRLRQRAADSDNLHALLDPNGTGDTA</sequence>
<accession>H8YZZ8</accession>
<reference evidence="2 3" key="2">
    <citation type="submission" date="2011-11" db="EMBL/GenBank/DDBJ databases">
        <authorList>
            <consortium name="US DOE Joint Genome Institute"/>
            <person name="Lucas S."/>
            <person name="Han J."/>
            <person name="Lapidus A."/>
            <person name="Cheng J.-F."/>
            <person name="Goodwin L."/>
            <person name="Pitluck S."/>
            <person name="Peters L."/>
            <person name="Ovchinnikova G."/>
            <person name="Zhang X."/>
            <person name="Detter J.C."/>
            <person name="Han C."/>
            <person name="Tapia R."/>
            <person name="Land M."/>
            <person name="Hauser L."/>
            <person name="Kyrpides N."/>
            <person name="Ivanova N."/>
            <person name="Pagani I."/>
            <person name="Vogl K."/>
            <person name="Liu Z."/>
            <person name="Overmann J."/>
            <person name="Frigaard N.-U."/>
            <person name="Bryant D."/>
            <person name="Woyke T."/>
        </authorList>
    </citation>
    <scope>NUCLEOTIDE SEQUENCE [LARGE SCALE GENOMIC DNA]</scope>
    <source>
        <strain evidence="2 3">970</strain>
    </source>
</reference>
<evidence type="ECO:0000313" key="3">
    <source>
        <dbReference type="Proteomes" id="UP000002964"/>
    </source>
</evidence>
<dbReference type="eggNOG" id="COG3751">
    <property type="taxonomic scope" value="Bacteria"/>
</dbReference>
<dbReference type="PANTHER" id="PTHR33099:SF7">
    <property type="entry name" value="MYND-TYPE DOMAIN-CONTAINING PROTEIN"/>
    <property type="match status" value="1"/>
</dbReference>
<dbReference type="STRING" id="631362.Thi970DRAFT_01360"/>
<protein>
    <recommendedName>
        <fullName evidence="1">Prolyl 4-hydroxylase alpha subunit Fe(2+) 2OG dioxygenase domain-containing protein</fullName>
    </recommendedName>
</protein>
<dbReference type="EMBL" id="JH603169">
    <property type="protein sequence ID" value="EIC21171.1"/>
    <property type="molecule type" value="Genomic_DNA"/>
</dbReference>
<organism evidence="2 3">
    <name type="scientific">Thiorhodovibrio frisius</name>
    <dbReference type="NCBI Taxonomy" id="631362"/>
    <lineage>
        <taxon>Bacteria</taxon>
        <taxon>Pseudomonadati</taxon>
        <taxon>Pseudomonadota</taxon>
        <taxon>Gammaproteobacteria</taxon>
        <taxon>Chromatiales</taxon>
        <taxon>Chromatiaceae</taxon>
        <taxon>Thiorhodovibrio</taxon>
    </lineage>
</organism>
<dbReference type="HOGENOM" id="CLU_007520_1_1_6"/>
<dbReference type="AlphaFoldDB" id="H8YZZ8"/>
<name>H8YZZ8_9GAMM</name>
<dbReference type="PANTHER" id="PTHR33099">
    <property type="entry name" value="FE2OG DIOXYGENASE DOMAIN-CONTAINING PROTEIN"/>
    <property type="match status" value="1"/>
</dbReference>
<keyword evidence="3" id="KW-1185">Reference proteome</keyword>
<dbReference type="OrthoDB" id="9782970at2"/>
<evidence type="ECO:0000259" key="1">
    <source>
        <dbReference type="Pfam" id="PF13640"/>
    </source>
</evidence>